<dbReference type="Gene3D" id="3.30.230.120">
    <property type="match status" value="1"/>
</dbReference>
<evidence type="ECO:0000313" key="6">
    <source>
        <dbReference type="Proteomes" id="UP000541810"/>
    </source>
</evidence>
<feature type="domain" description="Cytidyltransferase-like" evidence="3">
    <location>
        <begin position="10"/>
        <end position="132"/>
    </location>
</feature>
<dbReference type="Proteomes" id="UP000541810">
    <property type="component" value="Unassembled WGS sequence"/>
</dbReference>
<dbReference type="InterPro" id="IPR013750">
    <property type="entry name" value="GHMP_kinase_C_dom"/>
</dbReference>
<dbReference type="Gene3D" id="3.40.50.620">
    <property type="entry name" value="HUPs"/>
    <property type="match status" value="1"/>
</dbReference>
<keyword evidence="6" id="KW-1185">Reference proteome</keyword>
<dbReference type="EMBL" id="JACHGY010000001">
    <property type="protein sequence ID" value="MBB6430977.1"/>
    <property type="molecule type" value="Genomic_DNA"/>
</dbReference>
<evidence type="ECO:0000313" key="5">
    <source>
        <dbReference type="EMBL" id="MBB6430977.1"/>
    </source>
</evidence>
<evidence type="ECO:0000259" key="3">
    <source>
        <dbReference type="Pfam" id="PF01467"/>
    </source>
</evidence>
<dbReference type="NCBIfam" id="TIGR00125">
    <property type="entry name" value="cyt_tran_rel"/>
    <property type="match status" value="1"/>
</dbReference>
<evidence type="ECO:0000256" key="2">
    <source>
        <dbReference type="ARBA" id="ARBA00022695"/>
    </source>
</evidence>
<organism evidence="5 6">
    <name type="scientific">Algisphaera agarilytica</name>
    <dbReference type="NCBI Taxonomy" id="1385975"/>
    <lineage>
        <taxon>Bacteria</taxon>
        <taxon>Pseudomonadati</taxon>
        <taxon>Planctomycetota</taxon>
        <taxon>Phycisphaerae</taxon>
        <taxon>Phycisphaerales</taxon>
        <taxon>Phycisphaeraceae</taxon>
        <taxon>Algisphaera</taxon>
    </lineage>
</organism>
<dbReference type="PANTHER" id="PTHR43793:SF1">
    <property type="entry name" value="FAD SYNTHASE"/>
    <property type="match status" value="1"/>
</dbReference>
<dbReference type="GO" id="GO:0016779">
    <property type="term" value="F:nucleotidyltransferase activity"/>
    <property type="evidence" value="ECO:0007669"/>
    <property type="project" value="UniProtKB-KW"/>
</dbReference>
<keyword evidence="1 5" id="KW-0808">Transferase</keyword>
<accession>A0A7X0H804</accession>
<evidence type="ECO:0000256" key="1">
    <source>
        <dbReference type="ARBA" id="ARBA00022679"/>
    </source>
</evidence>
<name>A0A7X0H804_9BACT</name>
<dbReference type="InterPro" id="IPR050385">
    <property type="entry name" value="Archaeal_FAD_synthase"/>
</dbReference>
<dbReference type="AlphaFoldDB" id="A0A7X0H804"/>
<dbReference type="Pfam" id="PF01467">
    <property type="entry name" value="CTP_transf_like"/>
    <property type="match status" value="1"/>
</dbReference>
<dbReference type="InterPro" id="IPR004821">
    <property type="entry name" value="Cyt_trans-like"/>
</dbReference>
<reference evidence="5 6" key="1">
    <citation type="submission" date="2020-08" db="EMBL/GenBank/DDBJ databases">
        <title>Genomic Encyclopedia of Type Strains, Phase IV (KMG-IV): sequencing the most valuable type-strain genomes for metagenomic binning, comparative biology and taxonomic classification.</title>
        <authorList>
            <person name="Goeker M."/>
        </authorList>
    </citation>
    <scope>NUCLEOTIDE SEQUENCE [LARGE SCALE GENOMIC DNA]</scope>
    <source>
        <strain evidence="5 6">DSM 103725</strain>
    </source>
</reference>
<dbReference type="SUPFAM" id="SSF52374">
    <property type="entry name" value="Nucleotidylyl transferase"/>
    <property type="match status" value="1"/>
</dbReference>
<gene>
    <name evidence="5" type="ORF">HNQ40_002783</name>
</gene>
<dbReference type="SUPFAM" id="SSF55060">
    <property type="entry name" value="GHMP Kinase, C-terminal domain"/>
    <property type="match status" value="1"/>
</dbReference>
<feature type="domain" description="GHMP kinase C-terminal" evidence="4">
    <location>
        <begin position="304"/>
        <end position="367"/>
    </location>
</feature>
<dbReference type="InterPro" id="IPR036554">
    <property type="entry name" value="GHMP_kinase_C_sf"/>
</dbReference>
<evidence type="ECO:0000259" key="4">
    <source>
        <dbReference type="Pfam" id="PF08544"/>
    </source>
</evidence>
<comment type="caution">
    <text evidence="5">The sequence shown here is derived from an EMBL/GenBank/DDBJ whole genome shotgun (WGS) entry which is preliminary data.</text>
</comment>
<dbReference type="Pfam" id="PF08544">
    <property type="entry name" value="GHMP_kinases_C"/>
    <property type="match status" value="1"/>
</dbReference>
<proteinExistence type="predicted"/>
<dbReference type="PANTHER" id="PTHR43793">
    <property type="entry name" value="FAD SYNTHASE"/>
    <property type="match status" value="1"/>
</dbReference>
<keyword evidence="2" id="KW-0548">Nucleotidyltransferase</keyword>
<sequence>MDRPNTRVMISGCFDLLHSGHVAFLLEAAQLGELYVCLGSDSTVLKLKGRSPVTDERERAYMVRAIQGVHEVRVSRGDGLLDFLPEIQDIQPDIFFVNRDGHSQEKQDAIEAHGVQYLVSERRPHPGLTQRSTTSLRDQDFIPHRIDLAGGWLDQPFINSLHPGPVIGCSIDHQDRYDTRSGMASSTRATAVKLWGRRLPVDDPEYLAKVLFAFENPPGSGDVTGSQDAISIVYPGITRMHYDGGYWPTQIDNCVDHDLIQFLQDRLYVKYVGARPGSFNVLDERNPNPADTKRLAEASEGLWSALHRKDASGVGEAMTRSFDAQTAMFPLMRNDAIDAAIAEHEDSALGYKVSGAGGGGYVIFFSEQPIADASQPRLRGAD</sequence>
<protein>
    <submittedName>
        <fullName evidence="5">Cytidyltransferase-like protein</fullName>
    </submittedName>
</protein>
<dbReference type="InterPro" id="IPR014729">
    <property type="entry name" value="Rossmann-like_a/b/a_fold"/>
</dbReference>